<keyword evidence="9" id="KW-1185">Reference proteome</keyword>
<evidence type="ECO:0000313" key="9">
    <source>
        <dbReference type="Proteomes" id="UP001500051"/>
    </source>
</evidence>
<dbReference type="GO" id="GO:0005524">
    <property type="term" value="F:ATP binding"/>
    <property type="evidence" value="ECO:0007669"/>
    <property type="project" value="UniProtKB-KW"/>
</dbReference>
<evidence type="ECO:0000259" key="7">
    <source>
        <dbReference type="PROSITE" id="PS50893"/>
    </source>
</evidence>
<dbReference type="Pfam" id="PF00005">
    <property type="entry name" value="ABC_tran"/>
    <property type="match status" value="1"/>
</dbReference>
<keyword evidence="2" id="KW-0813">Transport</keyword>
<proteinExistence type="predicted"/>
<dbReference type="InterPro" id="IPR003593">
    <property type="entry name" value="AAA+_ATPase"/>
</dbReference>
<accession>A0ABP7CHN1</accession>
<dbReference type="InterPro" id="IPR027417">
    <property type="entry name" value="P-loop_NTPase"/>
</dbReference>
<dbReference type="PANTHER" id="PTHR42711:SF17">
    <property type="entry name" value="ABC TRANSPORTER ATP-BINDING PROTEIN"/>
    <property type="match status" value="1"/>
</dbReference>
<feature type="region of interest" description="Disordered" evidence="6">
    <location>
        <begin position="1"/>
        <end position="23"/>
    </location>
</feature>
<dbReference type="RefSeq" id="WP_344810417.1">
    <property type="nucleotide sequence ID" value="NZ_BAAAYX010000002.1"/>
</dbReference>
<reference evidence="9" key="1">
    <citation type="journal article" date="2019" name="Int. J. Syst. Evol. Microbiol.">
        <title>The Global Catalogue of Microorganisms (GCM) 10K type strain sequencing project: providing services to taxonomists for standard genome sequencing and annotation.</title>
        <authorList>
            <consortium name="The Broad Institute Genomics Platform"/>
            <consortium name="The Broad Institute Genome Sequencing Center for Infectious Disease"/>
            <person name="Wu L."/>
            <person name="Ma J."/>
        </authorList>
    </citation>
    <scope>NUCLEOTIDE SEQUENCE [LARGE SCALE GENOMIC DNA]</scope>
    <source>
        <strain evidence="9">JCM 16548</strain>
    </source>
</reference>
<dbReference type="SMART" id="SM00382">
    <property type="entry name" value="AAA"/>
    <property type="match status" value="1"/>
</dbReference>
<keyword evidence="5" id="KW-0046">Antibiotic resistance</keyword>
<dbReference type="PANTHER" id="PTHR42711">
    <property type="entry name" value="ABC TRANSPORTER ATP-BINDING PROTEIN"/>
    <property type="match status" value="1"/>
</dbReference>
<sequence length="319" mass="33887">MAPSPTIGRSTAPPTDQPPTTSPAILLEGLHKAYGSVRAVDGLDLAIAAGEIVAVLGPNGAGKSTTTEMITGLTDPDRGRAEVFGRPPRTAVRDGLVGVMLQGGALLHEATVKDVLALMHGLHAHPLTLDEVIERADLSTFLKTKTEKLSGGQAQRLRYALAIMADPQLLILDEPTVGMDVEIRRAFWASMREFISGGRTVLFATHYLDEADAEADRIVVLARGRLIADGTPSTIKSRVADRTVTMAAHGVDLTELRRLPAVIAAESTGGRVMLRTTDSDSTLRALVAEHPGATDIEIVSASLEDAFLTLTHDQPEDLT</sequence>
<evidence type="ECO:0000256" key="6">
    <source>
        <dbReference type="SAM" id="MobiDB-lite"/>
    </source>
</evidence>
<protein>
    <submittedName>
        <fullName evidence="8">ABC transporter ATP-binding protein</fullName>
    </submittedName>
</protein>
<dbReference type="SUPFAM" id="SSF52540">
    <property type="entry name" value="P-loop containing nucleoside triphosphate hydrolases"/>
    <property type="match status" value="1"/>
</dbReference>
<dbReference type="CDD" id="cd03230">
    <property type="entry name" value="ABC_DR_subfamily_A"/>
    <property type="match status" value="1"/>
</dbReference>
<evidence type="ECO:0000256" key="2">
    <source>
        <dbReference type="ARBA" id="ARBA00022448"/>
    </source>
</evidence>
<dbReference type="Proteomes" id="UP001500051">
    <property type="component" value="Unassembled WGS sequence"/>
</dbReference>
<organism evidence="8 9">
    <name type="scientific">Microlunatus aurantiacus</name>
    <dbReference type="NCBI Taxonomy" id="446786"/>
    <lineage>
        <taxon>Bacteria</taxon>
        <taxon>Bacillati</taxon>
        <taxon>Actinomycetota</taxon>
        <taxon>Actinomycetes</taxon>
        <taxon>Propionibacteriales</taxon>
        <taxon>Propionibacteriaceae</taxon>
        <taxon>Microlunatus</taxon>
    </lineage>
</organism>
<evidence type="ECO:0000256" key="4">
    <source>
        <dbReference type="ARBA" id="ARBA00022840"/>
    </source>
</evidence>
<keyword evidence="4 8" id="KW-0067">ATP-binding</keyword>
<evidence type="ECO:0000256" key="3">
    <source>
        <dbReference type="ARBA" id="ARBA00022741"/>
    </source>
</evidence>
<dbReference type="EMBL" id="BAAAYX010000002">
    <property type="protein sequence ID" value="GAA3690753.1"/>
    <property type="molecule type" value="Genomic_DNA"/>
</dbReference>
<dbReference type="PROSITE" id="PS50893">
    <property type="entry name" value="ABC_TRANSPORTER_2"/>
    <property type="match status" value="1"/>
</dbReference>
<evidence type="ECO:0000256" key="5">
    <source>
        <dbReference type="ARBA" id="ARBA00023251"/>
    </source>
</evidence>
<evidence type="ECO:0000313" key="8">
    <source>
        <dbReference type="EMBL" id="GAA3690753.1"/>
    </source>
</evidence>
<comment type="subcellular location">
    <subcellularLocation>
        <location evidence="1">Cell membrane</location>
        <topology evidence="1">Peripheral membrane protein</topology>
    </subcellularLocation>
</comment>
<dbReference type="InterPro" id="IPR003439">
    <property type="entry name" value="ABC_transporter-like_ATP-bd"/>
</dbReference>
<evidence type="ECO:0000256" key="1">
    <source>
        <dbReference type="ARBA" id="ARBA00004202"/>
    </source>
</evidence>
<feature type="domain" description="ABC transporter" evidence="7">
    <location>
        <begin position="25"/>
        <end position="248"/>
    </location>
</feature>
<dbReference type="InterPro" id="IPR050763">
    <property type="entry name" value="ABC_transporter_ATP-binding"/>
</dbReference>
<gene>
    <name evidence="8" type="ORF">GCM10022204_02170</name>
</gene>
<name>A0ABP7CHN1_9ACTN</name>
<dbReference type="Gene3D" id="3.40.50.300">
    <property type="entry name" value="P-loop containing nucleotide triphosphate hydrolases"/>
    <property type="match status" value="1"/>
</dbReference>
<keyword evidence="3" id="KW-0547">Nucleotide-binding</keyword>
<comment type="caution">
    <text evidence="8">The sequence shown here is derived from an EMBL/GenBank/DDBJ whole genome shotgun (WGS) entry which is preliminary data.</text>
</comment>